<dbReference type="Gene3D" id="3.40.50.12280">
    <property type="match status" value="1"/>
</dbReference>
<gene>
    <name evidence="9" type="primary">ndhK_4</name>
    <name evidence="9" type="ORF">SDC9_20926</name>
</gene>
<comment type="caution">
    <text evidence="9">The sequence shown here is derived from an EMBL/GenBank/DDBJ whole genome shotgun (WGS) entry which is preliminary data.</text>
</comment>
<comment type="cofactor">
    <cofactor evidence="1">
        <name>[4Fe-4S] cluster</name>
        <dbReference type="ChEBI" id="CHEBI:49883"/>
    </cofactor>
</comment>
<dbReference type="Pfam" id="PF01058">
    <property type="entry name" value="Oxidored_q6"/>
    <property type="match status" value="1"/>
</dbReference>
<dbReference type="SUPFAM" id="SSF54862">
    <property type="entry name" value="4Fe-4S ferredoxins"/>
    <property type="match status" value="1"/>
</dbReference>
<keyword evidence="5" id="KW-0479">Metal-binding</keyword>
<dbReference type="GO" id="GO:0051539">
    <property type="term" value="F:4 iron, 4 sulfur cluster binding"/>
    <property type="evidence" value="ECO:0007669"/>
    <property type="project" value="UniProtKB-KW"/>
</dbReference>
<organism evidence="9">
    <name type="scientific">bioreactor metagenome</name>
    <dbReference type="NCBI Taxonomy" id="1076179"/>
    <lineage>
        <taxon>unclassified sequences</taxon>
        <taxon>metagenomes</taxon>
        <taxon>ecological metagenomes</taxon>
    </lineage>
</organism>
<comment type="similarity">
    <text evidence="2">Belongs to the complex I 20 kDa subunit family.</text>
</comment>
<dbReference type="PANTHER" id="PTHR42989:SF1">
    <property type="entry name" value="FORMATE HYDROGENLYASE SUBUNIT 7-RELATED"/>
    <property type="match status" value="1"/>
</dbReference>
<protein>
    <submittedName>
        <fullName evidence="9">NAD(P)H-quinone oxidoreductase subunit K, chloroplastic</fullName>
        <ecNumber evidence="9">1.6.5.11</ecNumber>
    </submittedName>
</protein>
<dbReference type="SUPFAM" id="SSF56770">
    <property type="entry name" value="HydA/Nqo6-like"/>
    <property type="match status" value="1"/>
</dbReference>
<sequence length="240" mass="25736">MLDTMRKIVKTGIVTEKWNESAVPPRFRGGVLVKTEACSGCGNCTQLCPVGAIAMVSGRPVINNKLCIFCGRCQQGCHQGALYHGSDFKLAEKREVMETGGILRKKISQLLGRSLAIRHVDVGSCNACDWEMAALGNPLYDLSQYGINFVASPRHADMLMVTGMVTRNLTQALLKTYEATPAPKLVVAVGSCATGGKTFGKSYAVRGSVDALVPVDVYIPGCPPRPQALIHGLLMAVNRL</sequence>
<evidence type="ECO:0000256" key="5">
    <source>
        <dbReference type="ARBA" id="ARBA00022723"/>
    </source>
</evidence>
<evidence type="ECO:0000256" key="1">
    <source>
        <dbReference type="ARBA" id="ARBA00001966"/>
    </source>
</evidence>
<evidence type="ECO:0000256" key="3">
    <source>
        <dbReference type="ARBA" id="ARBA00010870"/>
    </source>
</evidence>
<dbReference type="PROSITE" id="PS51379">
    <property type="entry name" value="4FE4S_FER_2"/>
    <property type="match status" value="2"/>
</dbReference>
<dbReference type="Pfam" id="PF13237">
    <property type="entry name" value="Fer4_10"/>
    <property type="match status" value="1"/>
</dbReference>
<dbReference type="InterPro" id="IPR017896">
    <property type="entry name" value="4Fe4S_Fe-S-bd"/>
</dbReference>
<accession>A0A644U841</accession>
<dbReference type="PANTHER" id="PTHR42989">
    <property type="entry name" value="HYDROGENASE-4 COMPONENT I"/>
    <property type="match status" value="1"/>
</dbReference>
<dbReference type="InterPro" id="IPR052375">
    <property type="entry name" value="Complex_I_20kDa-like"/>
</dbReference>
<keyword evidence="6" id="KW-0408">Iron</keyword>
<name>A0A644U841_9ZZZZ</name>
<keyword evidence="9" id="KW-0560">Oxidoreductase</keyword>
<dbReference type="EMBL" id="VSSQ01000085">
    <property type="protein sequence ID" value="MPL75105.1"/>
    <property type="molecule type" value="Genomic_DNA"/>
</dbReference>
<proteinExistence type="inferred from homology"/>
<dbReference type="NCBIfam" id="NF005012">
    <property type="entry name" value="PRK06411.1"/>
    <property type="match status" value="1"/>
</dbReference>
<feature type="domain" description="4Fe-4S ferredoxin-type" evidence="8">
    <location>
        <begin position="29"/>
        <end position="58"/>
    </location>
</feature>
<dbReference type="InterPro" id="IPR006137">
    <property type="entry name" value="NADH_UbQ_OxRdtase-like_20kDa"/>
</dbReference>
<evidence type="ECO:0000256" key="4">
    <source>
        <dbReference type="ARBA" id="ARBA00022485"/>
    </source>
</evidence>
<keyword evidence="7" id="KW-0411">Iron-sulfur</keyword>
<dbReference type="AlphaFoldDB" id="A0A644U841"/>
<reference evidence="9" key="1">
    <citation type="submission" date="2019-08" db="EMBL/GenBank/DDBJ databases">
        <authorList>
            <person name="Kucharzyk K."/>
            <person name="Murdoch R.W."/>
            <person name="Higgins S."/>
            <person name="Loffler F."/>
        </authorList>
    </citation>
    <scope>NUCLEOTIDE SEQUENCE</scope>
</reference>
<evidence type="ECO:0000256" key="2">
    <source>
        <dbReference type="ARBA" id="ARBA00009173"/>
    </source>
</evidence>
<comment type="similarity">
    <text evidence="3">Belongs to the FrhG family.</text>
</comment>
<evidence type="ECO:0000259" key="8">
    <source>
        <dbReference type="PROSITE" id="PS51379"/>
    </source>
</evidence>
<evidence type="ECO:0000256" key="6">
    <source>
        <dbReference type="ARBA" id="ARBA00023004"/>
    </source>
</evidence>
<evidence type="ECO:0000313" key="9">
    <source>
        <dbReference type="EMBL" id="MPL75105.1"/>
    </source>
</evidence>
<dbReference type="GO" id="GO:0046872">
    <property type="term" value="F:metal ion binding"/>
    <property type="evidence" value="ECO:0007669"/>
    <property type="project" value="UniProtKB-KW"/>
</dbReference>
<dbReference type="GO" id="GO:0016491">
    <property type="term" value="F:oxidoreductase activity"/>
    <property type="evidence" value="ECO:0007669"/>
    <property type="project" value="UniProtKB-KW"/>
</dbReference>
<evidence type="ECO:0000256" key="7">
    <source>
        <dbReference type="ARBA" id="ARBA00023014"/>
    </source>
</evidence>
<feature type="domain" description="4Fe-4S ferredoxin-type" evidence="8">
    <location>
        <begin position="59"/>
        <end position="87"/>
    </location>
</feature>
<keyword evidence="4" id="KW-0004">4Fe-4S</keyword>
<dbReference type="PROSITE" id="PS00198">
    <property type="entry name" value="4FE4S_FER_1"/>
    <property type="match status" value="1"/>
</dbReference>
<dbReference type="InterPro" id="IPR017900">
    <property type="entry name" value="4Fe4S_Fe_S_CS"/>
</dbReference>
<dbReference type="Gene3D" id="3.30.70.20">
    <property type="match status" value="1"/>
</dbReference>
<dbReference type="EC" id="1.6.5.11" evidence="9"/>